<evidence type="ECO:0000313" key="4">
    <source>
        <dbReference type="Proteomes" id="UP000636709"/>
    </source>
</evidence>
<evidence type="ECO:0000256" key="2">
    <source>
        <dbReference type="SAM" id="Phobius"/>
    </source>
</evidence>
<organism evidence="3 4">
    <name type="scientific">Digitaria exilis</name>
    <dbReference type="NCBI Taxonomy" id="1010633"/>
    <lineage>
        <taxon>Eukaryota</taxon>
        <taxon>Viridiplantae</taxon>
        <taxon>Streptophyta</taxon>
        <taxon>Embryophyta</taxon>
        <taxon>Tracheophyta</taxon>
        <taxon>Spermatophyta</taxon>
        <taxon>Magnoliopsida</taxon>
        <taxon>Liliopsida</taxon>
        <taxon>Poales</taxon>
        <taxon>Poaceae</taxon>
        <taxon>PACMAD clade</taxon>
        <taxon>Panicoideae</taxon>
        <taxon>Panicodae</taxon>
        <taxon>Paniceae</taxon>
        <taxon>Anthephorinae</taxon>
        <taxon>Digitaria</taxon>
    </lineage>
</organism>
<feature type="transmembrane region" description="Helical" evidence="2">
    <location>
        <begin position="53"/>
        <end position="76"/>
    </location>
</feature>
<proteinExistence type="predicted"/>
<accession>A0A835BLI0</accession>
<keyword evidence="2" id="KW-1133">Transmembrane helix</keyword>
<keyword evidence="4" id="KW-1185">Reference proteome</keyword>
<comment type="caution">
    <text evidence="3">The sequence shown here is derived from an EMBL/GenBank/DDBJ whole genome shotgun (WGS) entry which is preliminary data.</text>
</comment>
<dbReference type="EMBL" id="JACEFO010001880">
    <property type="protein sequence ID" value="KAF8696667.1"/>
    <property type="molecule type" value="Genomic_DNA"/>
</dbReference>
<feature type="compositionally biased region" description="Basic and acidic residues" evidence="1">
    <location>
        <begin position="1"/>
        <end position="11"/>
    </location>
</feature>
<sequence length="85" mass="10119">MVRSNHSERRVRINLSSEATSIEKEEEERHKKEEEDCAHSILYRCWSLFFGRLFSRCLLSGCLIAYAVFYLIFFYMRLRLSFGAA</sequence>
<reference evidence="3" key="1">
    <citation type="submission" date="2020-07" db="EMBL/GenBank/DDBJ databases">
        <title>Genome sequence and genetic diversity analysis of an under-domesticated orphan crop, white fonio (Digitaria exilis).</title>
        <authorList>
            <person name="Bennetzen J.L."/>
            <person name="Chen S."/>
            <person name="Ma X."/>
            <person name="Wang X."/>
            <person name="Yssel A.E.J."/>
            <person name="Chaluvadi S.R."/>
            <person name="Johnson M."/>
            <person name="Gangashetty P."/>
            <person name="Hamidou F."/>
            <person name="Sanogo M.D."/>
            <person name="Zwaenepoel A."/>
            <person name="Wallace J."/>
            <person name="Van De Peer Y."/>
            <person name="Van Deynze A."/>
        </authorList>
    </citation>
    <scope>NUCLEOTIDE SEQUENCE</scope>
    <source>
        <tissue evidence="3">Leaves</tissue>
    </source>
</reference>
<gene>
    <name evidence="3" type="ORF">HU200_036287</name>
</gene>
<protein>
    <submittedName>
        <fullName evidence="3">Uncharacterized protein</fullName>
    </submittedName>
</protein>
<feature type="region of interest" description="Disordered" evidence="1">
    <location>
        <begin position="1"/>
        <end position="28"/>
    </location>
</feature>
<evidence type="ECO:0000256" key="1">
    <source>
        <dbReference type="SAM" id="MobiDB-lite"/>
    </source>
</evidence>
<evidence type="ECO:0000313" key="3">
    <source>
        <dbReference type="EMBL" id="KAF8696667.1"/>
    </source>
</evidence>
<keyword evidence="2" id="KW-0472">Membrane</keyword>
<keyword evidence="2" id="KW-0812">Transmembrane</keyword>
<dbReference type="Proteomes" id="UP000636709">
    <property type="component" value="Unassembled WGS sequence"/>
</dbReference>
<name>A0A835BLI0_9POAL</name>
<dbReference type="AlphaFoldDB" id="A0A835BLI0"/>